<feature type="compositionally biased region" description="Basic and acidic residues" evidence="11">
    <location>
        <begin position="519"/>
        <end position="538"/>
    </location>
</feature>
<evidence type="ECO:0000256" key="7">
    <source>
        <dbReference type="ARBA" id="ARBA00038002"/>
    </source>
</evidence>
<evidence type="ECO:0000313" key="14">
    <source>
        <dbReference type="EMBL" id="CAD7092737.1"/>
    </source>
</evidence>
<dbReference type="AlphaFoldDB" id="A0A7R8V601"/>
<evidence type="ECO:0000256" key="1">
    <source>
        <dbReference type="ARBA" id="ARBA00022741"/>
    </source>
</evidence>
<feature type="region of interest" description="Disordered" evidence="11">
    <location>
        <begin position="511"/>
        <end position="563"/>
    </location>
</feature>
<evidence type="ECO:0000256" key="4">
    <source>
        <dbReference type="ARBA" id="ARBA00022840"/>
    </source>
</evidence>
<evidence type="ECO:0000256" key="9">
    <source>
        <dbReference type="RuleBase" id="RU000492"/>
    </source>
</evidence>
<keyword evidence="6" id="KW-0175">Coiled coil</keyword>
<dbReference type="SUPFAM" id="SSF52540">
    <property type="entry name" value="P-loop containing nucleoside triphosphate hydrolases"/>
    <property type="match status" value="1"/>
</dbReference>
<dbReference type="InterPro" id="IPR056330">
    <property type="entry name" value="CTT_SPB4"/>
</dbReference>
<dbReference type="CDD" id="cd18787">
    <property type="entry name" value="SF2_C_DEAD"/>
    <property type="match status" value="1"/>
</dbReference>
<comment type="similarity">
    <text evidence="7">Belongs to the DEAD box helicase family. DDX55/SPB4 subfamily.</text>
</comment>
<dbReference type="InterPro" id="IPR011545">
    <property type="entry name" value="DEAD/DEAH_box_helicase_dom"/>
</dbReference>
<feature type="domain" description="Helicase C-terminal" evidence="13">
    <location>
        <begin position="238"/>
        <end position="411"/>
    </location>
</feature>
<dbReference type="PROSITE" id="PS51194">
    <property type="entry name" value="HELICASE_CTER"/>
    <property type="match status" value="1"/>
</dbReference>
<evidence type="ECO:0000256" key="6">
    <source>
        <dbReference type="ARBA" id="ARBA00023054"/>
    </source>
</evidence>
<sequence>MPLPNTKWSELSTPLSDPVLNVIKSFGFKSLTPVQGATIPLLMTRKDVSAEAVTGSGKTLAFLVPLIEILQARHKEQPWKATEIGAIVISPTRELASQISDVLSRFTEHEELKIFKQLLLVGGNSIEADIRSIEADSPIILISTPGRLCDILERKGKVNLPGRVKSLEILILDEADRLLDLGFKMTINTILSYLPRQRRTGLFSATQTKEVTDLMRAGLRNPVLVSVKEKASINTPVRLDNYYTIVEPDKKFLAILAFLRDTEIKKGMIFMPTCACVDYWADILSHFLKSKKVLGLHGKMKHKRSKIVNRFRNEDNVLLMCTDVLARGLDVPEVNWVIQWDPPSTPAAFIHRVGRTARQGEAGSSIAFLMPNEDAYVNFLHINQKVELQPFEVAELDSSLEEINSQIYRLQLNDRLLYDKAMRAFVSYIQAYSKHECSAILRVKDLNFGKVATSFALLHMPRMPELKKMNADDFVGPKFEIDLNKIKYRNKQKEVSRQNKLQVYQETGNWPGLKKGKKKSEAWELSRKERTDAKEKRAERRAKRKLKKQNTTEVKTKKRKQAFSEEDLAELANDIQMFKKLKKKKITEEEFNEQMGFDDD</sequence>
<dbReference type="SMART" id="SM01178">
    <property type="entry name" value="DUF4217"/>
    <property type="match status" value="1"/>
</dbReference>
<organism evidence="14 15">
    <name type="scientific">Hermetia illucens</name>
    <name type="common">Black soldier fly</name>
    <dbReference type="NCBI Taxonomy" id="343691"/>
    <lineage>
        <taxon>Eukaryota</taxon>
        <taxon>Metazoa</taxon>
        <taxon>Ecdysozoa</taxon>
        <taxon>Arthropoda</taxon>
        <taxon>Hexapoda</taxon>
        <taxon>Insecta</taxon>
        <taxon>Pterygota</taxon>
        <taxon>Neoptera</taxon>
        <taxon>Endopterygota</taxon>
        <taxon>Diptera</taxon>
        <taxon>Brachycera</taxon>
        <taxon>Stratiomyomorpha</taxon>
        <taxon>Stratiomyidae</taxon>
        <taxon>Hermetiinae</taxon>
        <taxon>Hermetia</taxon>
    </lineage>
</organism>
<gene>
    <name evidence="14" type="ORF">HERILL_LOCUS15074</name>
</gene>
<dbReference type="PROSITE" id="PS00039">
    <property type="entry name" value="DEAD_ATP_HELICASE"/>
    <property type="match status" value="1"/>
</dbReference>
<dbReference type="GO" id="GO:0003723">
    <property type="term" value="F:RNA binding"/>
    <property type="evidence" value="ECO:0007669"/>
    <property type="project" value="UniProtKB-UniRule"/>
</dbReference>
<dbReference type="Proteomes" id="UP000594454">
    <property type="component" value="Chromosome 6"/>
</dbReference>
<dbReference type="OrthoDB" id="7396459at2759"/>
<dbReference type="InterPro" id="IPR014001">
    <property type="entry name" value="Helicase_ATP-bd"/>
</dbReference>
<evidence type="ECO:0000256" key="5">
    <source>
        <dbReference type="ARBA" id="ARBA00022884"/>
    </source>
</evidence>
<evidence type="ECO:0000256" key="8">
    <source>
        <dbReference type="ARBA" id="ARBA00047984"/>
    </source>
</evidence>
<reference evidence="14 15" key="1">
    <citation type="submission" date="2020-11" db="EMBL/GenBank/DDBJ databases">
        <authorList>
            <person name="Wallbank WR R."/>
            <person name="Pardo Diaz C."/>
            <person name="Kozak K."/>
            <person name="Martin S."/>
            <person name="Jiggins C."/>
            <person name="Moest M."/>
            <person name="Warren A I."/>
            <person name="Generalovic N T."/>
            <person name="Byers J.R.P. K."/>
            <person name="Montejo-Kovacevich G."/>
            <person name="Yen C E."/>
        </authorList>
    </citation>
    <scope>NUCLEOTIDE SEQUENCE [LARGE SCALE GENOMIC DNA]</scope>
</reference>
<evidence type="ECO:0000256" key="10">
    <source>
        <dbReference type="RuleBase" id="RU365068"/>
    </source>
</evidence>
<dbReference type="EC" id="3.6.4.13" evidence="10"/>
<dbReference type="InterPro" id="IPR001650">
    <property type="entry name" value="Helicase_C-like"/>
</dbReference>
<accession>A0A7R8V601</accession>
<evidence type="ECO:0000256" key="3">
    <source>
        <dbReference type="ARBA" id="ARBA00022806"/>
    </source>
</evidence>
<feature type="compositionally biased region" description="Basic residues" evidence="11">
    <location>
        <begin position="539"/>
        <end position="548"/>
    </location>
</feature>
<dbReference type="FunCoup" id="A0A7R8V601">
    <property type="interactions" value="2351"/>
</dbReference>
<proteinExistence type="inferred from homology"/>
<protein>
    <recommendedName>
        <fullName evidence="10">ATP-dependent RNA helicase</fullName>
        <ecNumber evidence="10">3.6.4.13</ecNumber>
    </recommendedName>
</protein>
<dbReference type="FunFam" id="3.40.50.300:FF:001022">
    <property type="entry name" value="RNA helicase"/>
    <property type="match status" value="1"/>
</dbReference>
<evidence type="ECO:0000259" key="13">
    <source>
        <dbReference type="PROSITE" id="PS51194"/>
    </source>
</evidence>
<dbReference type="Pfam" id="PF00271">
    <property type="entry name" value="Helicase_C"/>
    <property type="match status" value="1"/>
</dbReference>
<dbReference type="GO" id="GO:0016787">
    <property type="term" value="F:hydrolase activity"/>
    <property type="evidence" value="ECO:0007669"/>
    <property type="project" value="UniProtKB-KW"/>
</dbReference>
<evidence type="ECO:0000256" key="2">
    <source>
        <dbReference type="ARBA" id="ARBA00022801"/>
    </source>
</evidence>
<evidence type="ECO:0000313" key="15">
    <source>
        <dbReference type="Proteomes" id="UP000594454"/>
    </source>
</evidence>
<comment type="domain">
    <text evidence="10">The Q motif is unique to and characteristic of the DEAD box family of RNA helicases and controls ATP binding and hydrolysis.</text>
</comment>
<keyword evidence="15" id="KW-1185">Reference proteome</keyword>
<keyword evidence="5 10" id="KW-0694">RNA-binding</keyword>
<keyword evidence="3 9" id="KW-0347">Helicase</keyword>
<dbReference type="InterPro" id="IPR025313">
    <property type="entry name" value="SPB4-like_CTE"/>
</dbReference>
<feature type="domain" description="Helicase ATP-binding" evidence="12">
    <location>
        <begin position="39"/>
        <end position="225"/>
    </location>
</feature>
<evidence type="ECO:0000256" key="11">
    <source>
        <dbReference type="SAM" id="MobiDB-lite"/>
    </source>
</evidence>
<dbReference type="Gene3D" id="3.40.50.300">
    <property type="entry name" value="P-loop containing nucleotide triphosphate hydrolases"/>
    <property type="match status" value="2"/>
</dbReference>
<dbReference type="SMART" id="SM00487">
    <property type="entry name" value="DEXDc"/>
    <property type="match status" value="1"/>
</dbReference>
<dbReference type="Pfam" id="PF23681">
    <property type="entry name" value="CTT_SPB4"/>
    <property type="match status" value="1"/>
</dbReference>
<dbReference type="GO" id="GO:0005524">
    <property type="term" value="F:ATP binding"/>
    <property type="evidence" value="ECO:0007669"/>
    <property type="project" value="UniProtKB-UniRule"/>
</dbReference>
<dbReference type="FunFam" id="3.40.50.300:FF:000877">
    <property type="entry name" value="RNA helicase"/>
    <property type="match status" value="1"/>
</dbReference>
<dbReference type="PROSITE" id="PS51192">
    <property type="entry name" value="HELICASE_ATP_BIND_1"/>
    <property type="match status" value="1"/>
</dbReference>
<dbReference type="InterPro" id="IPR000629">
    <property type="entry name" value="RNA-helicase_DEAD-box_CS"/>
</dbReference>
<dbReference type="PANTHER" id="PTHR24031">
    <property type="entry name" value="RNA HELICASE"/>
    <property type="match status" value="1"/>
</dbReference>
<dbReference type="CDD" id="cd17960">
    <property type="entry name" value="DEADc_DDX55"/>
    <property type="match status" value="1"/>
</dbReference>
<keyword evidence="4 9" id="KW-0067">ATP-binding</keyword>
<keyword evidence="2 9" id="KW-0378">Hydrolase</keyword>
<dbReference type="EMBL" id="LR899014">
    <property type="protein sequence ID" value="CAD7092737.1"/>
    <property type="molecule type" value="Genomic_DNA"/>
</dbReference>
<dbReference type="Pfam" id="PF13959">
    <property type="entry name" value="CTE_SPB4"/>
    <property type="match status" value="1"/>
</dbReference>
<dbReference type="GO" id="GO:0003724">
    <property type="term" value="F:RNA helicase activity"/>
    <property type="evidence" value="ECO:0007669"/>
    <property type="project" value="UniProtKB-EC"/>
</dbReference>
<comment type="function">
    <text evidence="10">RNA helicase.</text>
</comment>
<evidence type="ECO:0000259" key="12">
    <source>
        <dbReference type="PROSITE" id="PS51192"/>
    </source>
</evidence>
<name>A0A7R8V601_HERIL</name>
<dbReference type="OMA" id="AYKEHEC"/>
<dbReference type="SMART" id="SM00490">
    <property type="entry name" value="HELICc"/>
    <property type="match status" value="1"/>
</dbReference>
<dbReference type="InParanoid" id="A0A7R8V601"/>
<dbReference type="Pfam" id="PF00270">
    <property type="entry name" value="DEAD"/>
    <property type="match status" value="1"/>
</dbReference>
<dbReference type="InterPro" id="IPR027417">
    <property type="entry name" value="P-loop_NTPase"/>
</dbReference>
<keyword evidence="1 9" id="KW-0547">Nucleotide-binding</keyword>
<comment type="catalytic activity">
    <reaction evidence="8 10">
        <text>ATP + H2O = ADP + phosphate + H(+)</text>
        <dbReference type="Rhea" id="RHEA:13065"/>
        <dbReference type="ChEBI" id="CHEBI:15377"/>
        <dbReference type="ChEBI" id="CHEBI:15378"/>
        <dbReference type="ChEBI" id="CHEBI:30616"/>
        <dbReference type="ChEBI" id="CHEBI:43474"/>
        <dbReference type="ChEBI" id="CHEBI:456216"/>
        <dbReference type="EC" id="3.6.4.13"/>
    </reaction>
</comment>